<feature type="transmembrane region" description="Helical" evidence="1">
    <location>
        <begin position="117"/>
        <end position="136"/>
    </location>
</feature>
<comment type="caution">
    <text evidence="2">The sequence shown here is derived from an EMBL/GenBank/DDBJ whole genome shotgun (WGS) entry which is preliminary data.</text>
</comment>
<proteinExistence type="predicted"/>
<gene>
    <name evidence="2" type="ORF">Scep_010702</name>
</gene>
<accession>A0AAP0JVJ7</accession>
<dbReference type="EMBL" id="JBBNAG010000004">
    <property type="protein sequence ID" value="KAK9141021.1"/>
    <property type="molecule type" value="Genomic_DNA"/>
</dbReference>
<keyword evidence="1" id="KW-1133">Transmembrane helix</keyword>
<evidence type="ECO:0000256" key="1">
    <source>
        <dbReference type="SAM" id="Phobius"/>
    </source>
</evidence>
<evidence type="ECO:0000313" key="3">
    <source>
        <dbReference type="Proteomes" id="UP001419268"/>
    </source>
</evidence>
<keyword evidence="3" id="KW-1185">Reference proteome</keyword>
<protein>
    <submittedName>
        <fullName evidence="2">Uncharacterized protein</fullName>
    </submittedName>
</protein>
<name>A0AAP0JVJ7_9MAGN</name>
<dbReference type="AlphaFoldDB" id="A0AAP0JVJ7"/>
<reference evidence="2 3" key="1">
    <citation type="submission" date="2024-01" db="EMBL/GenBank/DDBJ databases">
        <title>Genome assemblies of Stephania.</title>
        <authorList>
            <person name="Yang L."/>
        </authorList>
    </citation>
    <scope>NUCLEOTIDE SEQUENCE [LARGE SCALE GENOMIC DNA]</scope>
    <source>
        <strain evidence="2">JXDWG</strain>
        <tissue evidence="2">Leaf</tissue>
    </source>
</reference>
<organism evidence="2 3">
    <name type="scientific">Stephania cephalantha</name>
    <dbReference type="NCBI Taxonomy" id="152367"/>
    <lineage>
        <taxon>Eukaryota</taxon>
        <taxon>Viridiplantae</taxon>
        <taxon>Streptophyta</taxon>
        <taxon>Embryophyta</taxon>
        <taxon>Tracheophyta</taxon>
        <taxon>Spermatophyta</taxon>
        <taxon>Magnoliopsida</taxon>
        <taxon>Ranunculales</taxon>
        <taxon>Menispermaceae</taxon>
        <taxon>Menispermoideae</taxon>
        <taxon>Cissampelideae</taxon>
        <taxon>Stephania</taxon>
    </lineage>
</organism>
<feature type="transmembrane region" description="Helical" evidence="1">
    <location>
        <begin position="85"/>
        <end position="105"/>
    </location>
</feature>
<feature type="transmembrane region" description="Helical" evidence="1">
    <location>
        <begin position="46"/>
        <end position="65"/>
    </location>
</feature>
<dbReference type="PANTHER" id="PTHR35307">
    <property type="entry name" value="PROTEIN, PUTATIVE-RELATED"/>
    <property type="match status" value="1"/>
</dbReference>
<dbReference type="Proteomes" id="UP001419268">
    <property type="component" value="Unassembled WGS sequence"/>
</dbReference>
<evidence type="ECO:0000313" key="2">
    <source>
        <dbReference type="EMBL" id="KAK9141021.1"/>
    </source>
</evidence>
<keyword evidence="1" id="KW-0812">Transmembrane</keyword>
<keyword evidence="1" id="KW-0472">Membrane</keyword>
<sequence>MLHETLRELLDIVNKEISESFQRLGRESRTCHLDIRDGYCSRKRWLPCRLFSLNSATLAILAVATKLPVDLTTSMPSAQDQLSKLTETTFICISMGFLMPSLGLTTKSECMSNMISLTIFVITVVVNLLITDGRWMGCGLLLLMRQLRQEYKVSPIVMFVLARIATISIPSSLSQCIYDSFKEVFEVIHFIARSTSPKTIYSEYKHLKVAWTGTEDFKFVIKPKPEEFQSENQLALEQAIQIIKHVREKLVGGYNGFQTVEDIIFKEIRESSHEDLEEQVRDALKFISKVEELEFLIPWSFPVGTTITSLVTDDATVGERRTTVESNCNVSTEIDANAYRILKSENQIEECALDQKEHVEKLNCKLRRETMRNQSSCVNSGLERNSNISSPVPIIGLDVYAGFQSRKRWIPCCIFSLNSATLAVLALATKLPVNLTSSMPSALDQLSKLTATTLMYLYGLP</sequence>
<dbReference type="PANTHER" id="PTHR35307:SF6">
    <property type="entry name" value="TRANSMEMBRANE PROTEIN"/>
    <property type="match status" value="1"/>
</dbReference>